<feature type="compositionally biased region" description="Basic residues" evidence="7">
    <location>
        <begin position="162"/>
        <end position="177"/>
    </location>
</feature>
<proteinExistence type="predicted"/>
<dbReference type="PANTHER" id="PTHR37984">
    <property type="entry name" value="PROTEIN CBG26694"/>
    <property type="match status" value="1"/>
</dbReference>
<dbReference type="GO" id="GO:0003964">
    <property type="term" value="F:RNA-directed DNA polymerase activity"/>
    <property type="evidence" value="ECO:0007669"/>
    <property type="project" value="UniProtKB-KW"/>
</dbReference>
<dbReference type="Pfam" id="PF17917">
    <property type="entry name" value="RT_RNaseH"/>
    <property type="match status" value="1"/>
</dbReference>
<accession>A0A6J8DHY4</accession>
<dbReference type="PANTHER" id="PTHR37984:SF5">
    <property type="entry name" value="PROTEIN NYNRIN-LIKE"/>
    <property type="match status" value="1"/>
</dbReference>
<evidence type="ECO:0000256" key="1">
    <source>
        <dbReference type="ARBA" id="ARBA00022679"/>
    </source>
</evidence>
<evidence type="ECO:0000256" key="5">
    <source>
        <dbReference type="ARBA" id="ARBA00022801"/>
    </source>
</evidence>
<feature type="region of interest" description="Disordered" evidence="7">
    <location>
        <begin position="105"/>
        <end position="179"/>
    </location>
</feature>
<keyword evidence="1" id="KW-0808">Transferase</keyword>
<evidence type="ECO:0000256" key="7">
    <source>
        <dbReference type="SAM" id="MobiDB-lite"/>
    </source>
</evidence>
<keyword evidence="3" id="KW-0540">Nuclease</keyword>
<evidence type="ECO:0000256" key="4">
    <source>
        <dbReference type="ARBA" id="ARBA00022759"/>
    </source>
</evidence>
<evidence type="ECO:0000259" key="8">
    <source>
        <dbReference type="Pfam" id="PF17917"/>
    </source>
</evidence>
<reference evidence="9 10" key="1">
    <citation type="submission" date="2020-06" db="EMBL/GenBank/DDBJ databases">
        <authorList>
            <person name="Li R."/>
            <person name="Bekaert M."/>
        </authorList>
    </citation>
    <scope>NUCLEOTIDE SEQUENCE [LARGE SCALE GENOMIC DNA]</scope>
    <source>
        <strain evidence="10">wild</strain>
    </source>
</reference>
<keyword evidence="5" id="KW-0378">Hydrolase</keyword>
<dbReference type="InterPro" id="IPR043502">
    <property type="entry name" value="DNA/RNA_pol_sf"/>
</dbReference>
<dbReference type="AlphaFoldDB" id="A0A6J8DHY4"/>
<feature type="domain" description="Reverse transcriptase RNase H-like" evidence="8">
    <location>
        <begin position="1"/>
        <end position="52"/>
    </location>
</feature>
<dbReference type="EMBL" id="CACVKT020007517">
    <property type="protein sequence ID" value="CAC5408223.1"/>
    <property type="molecule type" value="Genomic_DNA"/>
</dbReference>
<dbReference type="Proteomes" id="UP000507470">
    <property type="component" value="Unassembled WGS sequence"/>
</dbReference>
<organism evidence="9 10">
    <name type="scientific">Mytilus coruscus</name>
    <name type="common">Sea mussel</name>
    <dbReference type="NCBI Taxonomy" id="42192"/>
    <lineage>
        <taxon>Eukaryota</taxon>
        <taxon>Metazoa</taxon>
        <taxon>Spiralia</taxon>
        <taxon>Lophotrochozoa</taxon>
        <taxon>Mollusca</taxon>
        <taxon>Bivalvia</taxon>
        <taxon>Autobranchia</taxon>
        <taxon>Pteriomorphia</taxon>
        <taxon>Mytilida</taxon>
        <taxon>Mytiloidea</taxon>
        <taxon>Mytilidae</taxon>
        <taxon>Mytilinae</taxon>
        <taxon>Mytilus</taxon>
    </lineage>
</organism>
<keyword evidence="10" id="KW-1185">Reference proteome</keyword>
<dbReference type="SUPFAM" id="SSF56672">
    <property type="entry name" value="DNA/RNA polymerases"/>
    <property type="match status" value="1"/>
</dbReference>
<keyword evidence="4" id="KW-0255">Endonuclease</keyword>
<keyword evidence="6" id="KW-0695">RNA-directed DNA polymerase</keyword>
<gene>
    <name evidence="9" type="ORF">MCOR_41635</name>
</gene>
<keyword evidence="2" id="KW-0548">Nucleotidyltransferase</keyword>
<evidence type="ECO:0000256" key="6">
    <source>
        <dbReference type="ARBA" id="ARBA00022918"/>
    </source>
</evidence>
<sequence length="207" mass="24006">MLALVYFTKYFKHYLLGRGLKLRTDHGSLTWLQSFKDPDGQIHRWIQQLSQFHMKIEHQPGNRHGNADTMSRLKTETGIVCKQCEMPWDYIYDGPCQIEIKEMKEGERRDRPVDAITTSDQLENSDEEVNDHCYSSPQQNSTSFSGFLIGQDGSVSGETPRVKRGKKPNRLKPAKQKPQRDIELTADVIRDKQETDPILKQILKFKK</sequence>
<dbReference type="GO" id="GO:0004519">
    <property type="term" value="F:endonuclease activity"/>
    <property type="evidence" value="ECO:0007669"/>
    <property type="project" value="UniProtKB-KW"/>
</dbReference>
<dbReference type="OrthoDB" id="6778229at2759"/>
<evidence type="ECO:0000256" key="2">
    <source>
        <dbReference type="ARBA" id="ARBA00022695"/>
    </source>
</evidence>
<evidence type="ECO:0000313" key="10">
    <source>
        <dbReference type="Proteomes" id="UP000507470"/>
    </source>
</evidence>
<feature type="compositionally biased region" description="Polar residues" evidence="7">
    <location>
        <begin position="133"/>
        <end position="145"/>
    </location>
</feature>
<evidence type="ECO:0000256" key="3">
    <source>
        <dbReference type="ARBA" id="ARBA00022722"/>
    </source>
</evidence>
<name>A0A6J8DHY4_MYTCO</name>
<dbReference type="InterPro" id="IPR050951">
    <property type="entry name" value="Retrovirus_Pol_polyprotein"/>
</dbReference>
<protein>
    <recommendedName>
        <fullName evidence="8">Reverse transcriptase RNase H-like domain-containing protein</fullName>
    </recommendedName>
</protein>
<evidence type="ECO:0000313" key="9">
    <source>
        <dbReference type="EMBL" id="CAC5408223.1"/>
    </source>
</evidence>
<dbReference type="InterPro" id="IPR041373">
    <property type="entry name" value="RT_RNaseH"/>
</dbReference>
<dbReference type="GO" id="GO:0016787">
    <property type="term" value="F:hydrolase activity"/>
    <property type="evidence" value="ECO:0007669"/>
    <property type="project" value="UniProtKB-KW"/>
</dbReference>